<organism evidence="7 8">
    <name type="scientific">Microbacterium barkeri</name>
    <dbReference type="NCBI Taxonomy" id="33917"/>
    <lineage>
        <taxon>Bacteria</taxon>
        <taxon>Bacillati</taxon>
        <taxon>Actinomycetota</taxon>
        <taxon>Actinomycetes</taxon>
        <taxon>Micrococcales</taxon>
        <taxon>Microbacteriaceae</taxon>
        <taxon>Microbacterium</taxon>
    </lineage>
</organism>
<name>A0A9W6LXT0_9MICO</name>
<dbReference type="PANTHER" id="PTHR43649:SF33">
    <property type="entry name" value="POLYGALACTURONAN_RHAMNOGALACTURONAN-BINDING PROTEIN YTCQ"/>
    <property type="match status" value="1"/>
</dbReference>
<dbReference type="SUPFAM" id="SSF53850">
    <property type="entry name" value="Periplasmic binding protein-like II"/>
    <property type="match status" value="1"/>
</dbReference>
<protein>
    <submittedName>
        <fullName evidence="7">Sugar ABC transporter substrate-binding protein</fullName>
    </submittedName>
</protein>
<keyword evidence="3" id="KW-0472">Membrane</keyword>
<dbReference type="AlphaFoldDB" id="A0A9W6LXT0"/>
<dbReference type="PANTHER" id="PTHR43649">
    <property type="entry name" value="ARABINOSE-BINDING PROTEIN-RELATED"/>
    <property type="match status" value="1"/>
</dbReference>
<keyword evidence="8" id="KW-1185">Reference proteome</keyword>
<dbReference type="EMBL" id="BSEJ01000014">
    <property type="protein sequence ID" value="GLJ62530.1"/>
    <property type="molecule type" value="Genomic_DNA"/>
</dbReference>
<accession>A0A9W6LXT0</accession>
<gene>
    <name evidence="7" type="ORF">GCM10017576_26610</name>
</gene>
<evidence type="ECO:0000256" key="5">
    <source>
        <dbReference type="ARBA" id="ARBA00023288"/>
    </source>
</evidence>
<dbReference type="Pfam" id="PF01547">
    <property type="entry name" value="SBP_bac_1"/>
    <property type="match status" value="1"/>
</dbReference>
<dbReference type="PROSITE" id="PS51257">
    <property type="entry name" value="PROKAR_LIPOPROTEIN"/>
    <property type="match status" value="1"/>
</dbReference>
<evidence type="ECO:0000256" key="1">
    <source>
        <dbReference type="ARBA" id="ARBA00022475"/>
    </source>
</evidence>
<evidence type="ECO:0000256" key="4">
    <source>
        <dbReference type="ARBA" id="ARBA00023139"/>
    </source>
</evidence>
<dbReference type="RefSeq" id="WP_271174223.1">
    <property type="nucleotide sequence ID" value="NZ_BSEJ01000014.1"/>
</dbReference>
<keyword evidence="5" id="KW-0449">Lipoprotein</keyword>
<evidence type="ECO:0000313" key="8">
    <source>
        <dbReference type="Proteomes" id="UP001142462"/>
    </source>
</evidence>
<keyword evidence="2 6" id="KW-0732">Signal</keyword>
<dbReference type="Gene3D" id="3.40.190.10">
    <property type="entry name" value="Periplasmic binding protein-like II"/>
    <property type="match status" value="1"/>
</dbReference>
<dbReference type="Proteomes" id="UP001142462">
    <property type="component" value="Unassembled WGS sequence"/>
</dbReference>
<dbReference type="InterPro" id="IPR050490">
    <property type="entry name" value="Bact_solute-bd_prot1"/>
</dbReference>
<evidence type="ECO:0000256" key="2">
    <source>
        <dbReference type="ARBA" id="ARBA00022729"/>
    </source>
</evidence>
<dbReference type="InterPro" id="IPR006311">
    <property type="entry name" value="TAT_signal"/>
</dbReference>
<dbReference type="PROSITE" id="PS51318">
    <property type="entry name" value="TAT"/>
    <property type="match status" value="1"/>
</dbReference>
<proteinExistence type="predicted"/>
<evidence type="ECO:0000313" key="7">
    <source>
        <dbReference type="EMBL" id="GLJ62530.1"/>
    </source>
</evidence>
<feature type="chain" id="PRO_5040973655" evidence="6">
    <location>
        <begin position="24"/>
        <end position="445"/>
    </location>
</feature>
<reference evidence="7" key="2">
    <citation type="submission" date="2023-01" db="EMBL/GenBank/DDBJ databases">
        <authorList>
            <person name="Sun Q."/>
            <person name="Evtushenko L."/>
        </authorList>
    </citation>
    <scope>NUCLEOTIDE SEQUENCE</scope>
    <source>
        <strain evidence="7">VKM Ac-1020</strain>
    </source>
</reference>
<keyword evidence="4" id="KW-0564">Palmitate</keyword>
<evidence type="ECO:0000256" key="3">
    <source>
        <dbReference type="ARBA" id="ARBA00023136"/>
    </source>
</evidence>
<dbReference type="InterPro" id="IPR006059">
    <property type="entry name" value="SBP"/>
</dbReference>
<feature type="signal peptide" evidence="6">
    <location>
        <begin position="1"/>
        <end position="23"/>
    </location>
</feature>
<comment type="caution">
    <text evidence="7">The sequence shown here is derived from an EMBL/GenBank/DDBJ whole genome shotgun (WGS) entry which is preliminary data.</text>
</comment>
<keyword evidence="1" id="KW-1003">Cell membrane</keyword>
<reference evidence="7" key="1">
    <citation type="journal article" date="2014" name="Int. J. Syst. Evol. Microbiol.">
        <title>Complete genome sequence of Corynebacterium casei LMG S-19264T (=DSM 44701T), isolated from a smear-ripened cheese.</title>
        <authorList>
            <consortium name="US DOE Joint Genome Institute (JGI-PGF)"/>
            <person name="Walter F."/>
            <person name="Albersmeier A."/>
            <person name="Kalinowski J."/>
            <person name="Ruckert C."/>
        </authorList>
    </citation>
    <scope>NUCLEOTIDE SEQUENCE</scope>
    <source>
        <strain evidence="7">VKM Ac-1020</strain>
    </source>
</reference>
<sequence length="445" mass="48030">MGAITRRQLLGAGLGAVAAGMLAGCSTPGTTSVNVEPTIPPATGKRITLTYWAWLKDLQKVADVWNAQNPDVQVEAVWIPGGNAGGYQKIYSALAAGGGPDIAQVEMRSIPEFMLVNGLVDLSRYGAADHAAKFDPTLWGQVSFDGGVYAIPQDSGPMAWYYQHPILEQIGSPPPTTWSEWRELAVEARAAGAYLDTFPIGDASVFAMYATQAGASWLRVGEDGWEIDMTDDATLEVADFWDRVVDDELVTTAYGNFTPAWFAAAADGGIAAVTGASWADALIQGVAGGEGRWRVAPMPVWPDMGYGSSYQGGSTAAVLANSRHPKEAMDFAVWMTTSPEGIDAMIEHSGIGWSPAADYIGSQRQRPSDFFSGQNYNEEVFVPASKAQNPDWVWWPITQQSFNILSDGFRRKASGQSLVESVRQAEEQITRVFRNKGLRIRKATS</sequence>
<evidence type="ECO:0000256" key="6">
    <source>
        <dbReference type="SAM" id="SignalP"/>
    </source>
</evidence>